<dbReference type="InterPro" id="IPR001915">
    <property type="entry name" value="Peptidase_M48"/>
</dbReference>
<dbReference type="CDD" id="cd07333">
    <property type="entry name" value="M48C_bepA_like"/>
    <property type="match status" value="1"/>
</dbReference>
<name>A0A0Q9YXR5_9GAMM</name>
<comment type="cofactor">
    <cofactor evidence="8">
        <name>Zn(2+)</name>
        <dbReference type="ChEBI" id="CHEBI:29105"/>
    </cofactor>
    <text evidence="8">Binds 1 zinc ion per subunit.</text>
</comment>
<keyword evidence="5 8" id="KW-0378">Hydrolase</keyword>
<evidence type="ECO:0000256" key="1">
    <source>
        <dbReference type="ARBA" id="ARBA00022670"/>
    </source>
</evidence>
<dbReference type="EC" id="3.4.-.-" evidence="8"/>
<accession>A0A0Q9YXR5</accession>
<feature type="binding site" evidence="8">
    <location>
        <position position="129"/>
    </location>
    <ligand>
        <name>Zn(2+)</name>
        <dbReference type="ChEBI" id="CHEBI:29105"/>
        <note>catalytic</note>
    </ligand>
</feature>
<dbReference type="InterPro" id="IPR011990">
    <property type="entry name" value="TPR-like_helical_dom_sf"/>
</dbReference>
<evidence type="ECO:0000256" key="2">
    <source>
        <dbReference type="ARBA" id="ARBA00022723"/>
    </source>
</evidence>
<dbReference type="STRING" id="295108.HT99x_00751"/>
<dbReference type="GO" id="GO:0016020">
    <property type="term" value="C:membrane"/>
    <property type="evidence" value="ECO:0007669"/>
    <property type="project" value="InterPro"/>
</dbReference>
<dbReference type="InterPro" id="IPR051156">
    <property type="entry name" value="Mito/Outer_Membr_Metalloprot"/>
</dbReference>
<dbReference type="Gene3D" id="3.30.2010.10">
    <property type="entry name" value="Metalloproteases ('zincins'), catalytic domain"/>
    <property type="match status" value="1"/>
</dbReference>
<feature type="binding site" evidence="8">
    <location>
        <position position="190"/>
    </location>
    <ligand>
        <name>Zn(2+)</name>
        <dbReference type="ChEBI" id="CHEBI:29105"/>
        <note>catalytic</note>
    </ligand>
</feature>
<dbReference type="GO" id="GO:0004222">
    <property type="term" value="F:metalloendopeptidase activity"/>
    <property type="evidence" value="ECO:0007669"/>
    <property type="project" value="InterPro"/>
</dbReference>
<dbReference type="Gene3D" id="1.25.40.10">
    <property type="entry name" value="Tetratricopeptide repeat domain"/>
    <property type="match status" value="1"/>
</dbReference>
<evidence type="ECO:0000256" key="5">
    <source>
        <dbReference type="ARBA" id="ARBA00022801"/>
    </source>
</evidence>
<dbReference type="AlphaFoldDB" id="A0A0Q9YXR5"/>
<reference evidence="10" key="1">
    <citation type="submission" date="2015-09" db="EMBL/GenBank/DDBJ databases">
        <title>Draft Genome Sequences of Two Novel Amoeba-resistant Intranuclear Bacteria, Candidatus Berkiella cookevillensis and Candidatus Berkiella aquae.</title>
        <authorList>
            <person name="Mehari Y.T."/>
            <person name="Arivett B.A."/>
            <person name="Farone A.L."/>
            <person name="Gunderson J.H."/>
            <person name="Farone M.B."/>
        </authorList>
    </citation>
    <scope>NUCLEOTIDE SEQUENCE [LARGE SCALE GENOMIC DNA]</scope>
    <source>
        <strain evidence="10">HT99</strain>
    </source>
</reference>
<evidence type="ECO:0000256" key="8">
    <source>
        <dbReference type="HAMAP-Rule" id="MF_00997"/>
    </source>
</evidence>
<comment type="function">
    <text evidence="8">Functions as both a chaperone and a metalloprotease. Maintains the integrity of the outer membrane by promoting either the assembly or the elimination of outer membrane proteins, depending on their folding state.</text>
</comment>
<gene>
    <name evidence="10" type="primary">yfgC_2</name>
    <name evidence="10" type="ORF">HT99x_00751</name>
</gene>
<feature type="chain" id="PRO_5008994973" description="Putative beta-barrel assembly-enhancing protease" evidence="8">
    <location>
        <begin position="20"/>
        <end position="473"/>
    </location>
</feature>
<feature type="active site" description="Proton donor" evidence="8">
    <location>
        <position position="194"/>
    </location>
</feature>
<comment type="subcellular location">
    <subcellularLocation>
        <location evidence="8">Periplasm</location>
    </subcellularLocation>
</comment>
<dbReference type="GO" id="GO:0008270">
    <property type="term" value="F:zinc ion binding"/>
    <property type="evidence" value="ECO:0007669"/>
    <property type="project" value="UniProtKB-UniRule"/>
</dbReference>
<feature type="active site" evidence="8">
    <location>
        <position position="126"/>
    </location>
</feature>
<evidence type="ECO:0000259" key="9">
    <source>
        <dbReference type="Pfam" id="PF01435"/>
    </source>
</evidence>
<dbReference type="InterPro" id="IPR030873">
    <property type="entry name" value="Protease_BepA"/>
</dbReference>
<keyword evidence="6 8" id="KW-0862">Zinc</keyword>
<keyword evidence="4 8" id="KW-0574">Periplasm</keyword>
<keyword evidence="3 8" id="KW-0732">Signal</keyword>
<dbReference type="PANTHER" id="PTHR22726">
    <property type="entry name" value="METALLOENDOPEPTIDASE OMA1"/>
    <property type="match status" value="1"/>
</dbReference>
<dbReference type="Pfam" id="PF13429">
    <property type="entry name" value="TPR_15"/>
    <property type="match status" value="1"/>
</dbReference>
<protein>
    <recommendedName>
        <fullName evidence="8">Putative beta-barrel assembly-enhancing protease</fullName>
        <ecNumber evidence="8">3.4.-.-</ecNumber>
    </recommendedName>
</protein>
<evidence type="ECO:0000256" key="6">
    <source>
        <dbReference type="ARBA" id="ARBA00022833"/>
    </source>
</evidence>
<feature type="signal peptide" evidence="8">
    <location>
        <begin position="1"/>
        <end position="19"/>
    </location>
</feature>
<dbReference type="EMBL" id="LKAJ01000002">
    <property type="protein sequence ID" value="KRG22330.1"/>
    <property type="molecule type" value="Genomic_DNA"/>
</dbReference>
<keyword evidence="1 8" id="KW-0645">Protease</keyword>
<keyword evidence="7 8" id="KW-0482">Metalloprotease</keyword>
<dbReference type="GO" id="GO:0042597">
    <property type="term" value="C:periplasmic space"/>
    <property type="evidence" value="ECO:0007669"/>
    <property type="project" value="UniProtKB-SubCell"/>
</dbReference>
<evidence type="ECO:0000256" key="4">
    <source>
        <dbReference type="ARBA" id="ARBA00022764"/>
    </source>
</evidence>
<feature type="domain" description="Peptidase M48" evidence="9">
    <location>
        <begin position="62"/>
        <end position="249"/>
    </location>
</feature>
<keyword evidence="2 8" id="KW-0479">Metal-binding</keyword>
<proteinExistence type="inferred from homology"/>
<evidence type="ECO:0000313" key="10">
    <source>
        <dbReference type="EMBL" id="KRG22330.1"/>
    </source>
</evidence>
<dbReference type="SUPFAM" id="SSF48452">
    <property type="entry name" value="TPR-like"/>
    <property type="match status" value="1"/>
</dbReference>
<organism evidence="10">
    <name type="scientific">Candidatus Berkiella aquae</name>
    <dbReference type="NCBI Taxonomy" id="295108"/>
    <lineage>
        <taxon>Bacteria</taxon>
        <taxon>Pseudomonadati</taxon>
        <taxon>Pseudomonadota</taxon>
        <taxon>Gammaproteobacteria</taxon>
        <taxon>Candidatus Berkiellales</taxon>
        <taxon>Candidatus Berkiellaceae</taxon>
        <taxon>Candidatus Berkiella</taxon>
    </lineage>
</organism>
<comment type="similarity">
    <text evidence="8">Belongs to the peptidase M48 family. BepA subfamily.</text>
</comment>
<evidence type="ECO:0000256" key="7">
    <source>
        <dbReference type="ARBA" id="ARBA00023049"/>
    </source>
</evidence>
<dbReference type="GO" id="GO:0051603">
    <property type="term" value="P:proteolysis involved in protein catabolic process"/>
    <property type="evidence" value="ECO:0007669"/>
    <property type="project" value="TreeGrafter"/>
</dbReference>
<dbReference type="Pfam" id="PF01435">
    <property type="entry name" value="Peptidase_M48"/>
    <property type="match status" value="1"/>
</dbReference>
<feature type="binding site" evidence="8">
    <location>
        <position position="125"/>
    </location>
    <ligand>
        <name>Zn(2+)</name>
        <dbReference type="ChEBI" id="CHEBI:29105"/>
        <note>catalytic</note>
    </ligand>
</feature>
<dbReference type="HAMAP" id="MF_00997">
    <property type="entry name" value="Protease_BepA"/>
    <property type="match status" value="1"/>
</dbReference>
<comment type="caution">
    <text evidence="10">The sequence shown here is derived from an EMBL/GenBank/DDBJ whole genome shotgun (WGS) entry which is preliminary data.</text>
</comment>
<evidence type="ECO:0000256" key="3">
    <source>
        <dbReference type="ARBA" id="ARBA00022729"/>
    </source>
</evidence>
<sequence precursor="true">MVRAVFLIVLCLLSIRSIADDLPDLGNAANAVLSPQQEYELGASVMKELKSALAISNDVITTEYIHALGYRLLATQSQSQPNYQFFIVKDKTINAFALPGGFVAVNTGLILATEAESELAGVLAHEIGHVQQKHIARMYAHAGRLRLSTIAGMIASIIIATQSPQAAQGALAATLAGSQQALINFTRDHEKEADYVGIQTLAKAGFDPMGMPTFFHRMYQDTRYHGNHVPEYLMTHPLTEARMVAAQSRAKQFPYKQITDSLQYHLIHARVTLYQFPSPREASNHFAKVLARGNYRNRLGIIYGYALALIEEGKPSAAKPYLDELLAAIPDQPLFHLAYAQMEMGLGERDMALEHLATTLKNHPKNYTLTLTYADWLLRCGKTTDAISFLQKQVAIKSNRHEFWHLLSQAQARAKQPLKSHLAQAQYLKLTGDYLGALTQLRLAKKITPLSVQDAKQIEAELKIVEKLQPTKS</sequence>
<dbReference type="PANTHER" id="PTHR22726:SF1">
    <property type="entry name" value="METALLOENDOPEPTIDASE OMA1, MITOCHONDRIAL"/>
    <property type="match status" value="1"/>
</dbReference>